<dbReference type="AlphaFoldDB" id="A0A8J7M125"/>
<sequence>MGNQTSARTEKQEPPLQAEYRRLRTALKETQEELDRNRAELARLKHRWIVQKGRLPTAKEIKEYEEKLAQGKKVKPEENPYVNRNPLSSPARARAAFYGKLEEVRREESHLKQLNDDLAALERKAARAGAPAP</sequence>
<feature type="coiled-coil region" evidence="1">
    <location>
        <begin position="20"/>
        <end position="47"/>
    </location>
</feature>
<dbReference type="Proteomes" id="UP000636888">
    <property type="component" value="Unassembled WGS sequence"/>
</dbReference>
<gene>
    <name evidence="3" type="ORF">JFN93_18440</name>
</gene>
<evidence type="ECO:0000313" key="4">
    <source>
        <dbReference type="Proteomes" id="UP000636888"/>
    </source>
</evidence>
<comment type="caution">
    <text evidence="3">The sequence shown here is derived from an EMBL/GenBank/DDBJ whole genome shotgun (WGS) entry which is preliminary data.</text>
</comment>
<reference evidence="3" key="1">
    <citation type="submission" date="2020-12" db="EMBL/GenBank/DDBJ databases">
        <title>Geomonas sp. Red875, isolated from river sediment.</title>
        <authorList>
            <person name="Xu Z."/>
            <person name="Zhang Z."/>
            <person name="Masuda Y."/>
            <person name="Itoh H."/>
            <person name="Senoo K."/>
        </authorList>
    </citation>
    <scope>NUCLEOTIDE SEQUENCE</scope>
    <source>
        <strain evidence="3">Red875</strain>
    </source>
</reference>
<keyword evidence="4" id="KW-1185">Reference proteome</keyword>
<proteinExistence type="predicted"/>
<organism evidence="3 4">
    <name type="scientific">Geomesophilobacter sediminis</name>
    <dbReference type="NCBI Taxonomy" id="2798584"/>
    <lineage>
        <taxon>Bacteria</taxon>
        <taxon>Pseudomonadati</taxon>
        <taxon>Thermodesulfobacteriota</taxon>
        <taxon>Desulfuromonadia</taxon>
        <taxon>Geobacterales</taxon>
        <taxon>Geobacteraceae</taxon>
        <taxon>Geomesophilobacter</taxon>
    </lineage>
</organism>
<dbReference type="EMBL" id="JAEMHM010000016">
    <property type="protein sequence ID" value="MBJ6726695.1"/>
    <property type="molecule type" value="Genomic_DNA"/>
</dbReference>
<evidence type="ECO:0000313" key="3">
    <source>
        <dbReference type="EMBL" id="MBJ6726695.1"/>
    </source>
</evidence>
<keyword evidence="1" id="KW-0175">Coiled coil</keyword>
<accession>A0A8J7M125</accession>
<protein>
    <submittedName>
        <fullName evidence="3">Uncharacterized protein</fullName>
    </submittedName>
</protein>
<evidence type="ECO:0000256" key="2">
    <source>
        <dbReference type="SAM" id="MobiDB-lite"/>
    </source>
</evidence>
<dbReference type="RefSeq" id="WP_199385605.1">
    <property type="nucleotide sequence ID" value="NZ_JAEMHM010000016.1"/>
</dbReference>
<feature type="compositionally biased region" description="Basic and acidic residues" evidence="2">
    <location>
        <begin position="68"/>
        <end position="78"/>
    </location>
</feature>
<name>A0A8J7M125_9BACT</name>
<evidence type="ECO:0000256" key="1">
    <source>
        <dbReference type="SAM" id="Coils"/>
    </source>
</evidence>
<feature type="region of interest" description="Disordered" evidence="2">
    <location>
        <begin position="68"/>
        <end position="87"/>
    </location>
</feature>